<reference evidence="1 2" key="1">
    <citation type="journal article" date="2016" name="Nat. Commun.">
        <title>Thousands of microbial genomes shed light on interconnected biogeochemical processes in an aquifer system.</title>
        <authorList>
            <person name="Anantharaman K."/>
            <person name="Brown C.T."/>
            <person name="Hug L.A."/>
            <person name="Sharon I."/>
            <person name="Castelle C.J."/>
            <person name="Probst A.J."/>
            <person name="Thomas B.C."/>
            <person name="Singh A."/>
            <person name="Wilkins M.J."/>
            <person name="Karaoz U."/>
            <person name="Brodie E.L."/>
            <person name="Williams K.H."/>
            <person name="Hubbard S.S."/>
            <person name="Banfield J.F."/>
        </authorList>
    </citation>
    <scope>NUCLEOTIDE SEQUENCE [LARGE SCALE GENOMIC DNA]</scope>
    <source>
        <strain evidence="2">RIFCSPLOWO2_12_FULL_64_10</strain>
    </source>
</reference>
<comment type="caution">
    <text evidence="1">The sequence shown here is derived from an EMBL/GenBank/DDBJ whole genome shotgun (WGS) entry which is preliminary data.</text>
</comment>
<accession>A0A1F6D2A9</accession>
<sequence>MATKEIIVKAGPHDRRGCPVSAPLGDAGVTQASLRESGSNAPVPCQIVVRGGQASLHWIVEDLKAGQEKKYQLTLGADGGGQKGGILLEKTPEHEVRISVAGKLATAYRYGPGLARPHLYPLIGPHGDGVTRRLAAPGDKLDHHHHRSVWIAHGEVNGVNNWAENPGHGRTKHTGFDALESGPVLGRIVAKGDWVGPEGWACPTRANKLLEETAEWTFYNAPTLTFDLRLTLKAMDMDVLFADTKEGGLASIRVEESMEVRKGGRIENAYGGVGEKETWGKPAHWCDYSGPVNGRIVGVTIMDAPDSFRHPTRWHVRDYGLMTANPFGLSHYTGDIKQRSYHVLPAGETLRASYRFYVHAGDATEGRAREKYHDFANPPIAQMI</sequence>
<dbReference type="InterPro" id="IPR029475">
    <property type="entry name" value="DUF6807"/>
</dbReference>
<evidence type="ECO:0008006" key="3">
    <source>
        <dbReference type="Google" id="ProtNLM"/>
    </source>
</evidence>
<organism evidence="1 2">
    <name type="scientific">Handelsmanbacteria sp. (strain RIFCSPLOWO2_12_FULL_64_10)</name>
    <dbReference type="NCBI Taxonomy" id="1817868"/>
    <lineage>
        <taxon>Bacteria</taxon>
        <taxon>Candidatus Handelsmaniibacteriota</taxon>
    </lineage>
</organism>
<evidence type="ECO:0000313" key="1">
    <source>
        <dbReference type="EMBL" id="OGG55569.1"/>
    </source>
</evidence>
<proteinExistence type="predicted"/>
<dbReference type="EMBL" id="MFKF01000071">
    <property type="protein sequence ID" value="OGG55569.1"/>
    <property type="molecule type" value="Genomic_DNA"/>
</dbReference>
<dbReference type="AlphaFoldDB" id="A0A1F6D2A9"/>
<dbReference type="Proteomes" id="UP000178606">
    <property type="component" value="Unassembled WGS sequence"/>
</dbReference>
<gene>
    <name evidence="1" type="ORF">A3F84_16755</name>
</gene>
<protein>
    <recommendedName>
        <fullName evidence="3">Methane oxygenase PmoA</fullName>
    </recommendedName>
</protein>
<evidence type="ECO:0000313" key="2">
    <source>
        <dbReference type="Proteomes" id="UP000178606"/>
    </source>
</evidence>
<name>A0A1F6D2A9_HANXR</name>
<dbReference type="Pfam" id="PF14100">
    <property type="entry name" value="DUF6807"/>
    <property type="match status" value="1"/>
</dbReference>